<accession>A0ABQ9G8K0</accession>
<evidence type="ECO:0000313" key="2">
    <source>
        <dbReference type="Proteomes" id="UP001159363"/>
    </source>
</evidence>
<name>A0ABQ9G8K0_9NEOP</name>
<gene>
    <name evidence="1" type="ORF">PR048_030015</name>
</gene>
<evidence type="ECO:0000313" key="1">
    <source>
        <dbReference type="EMBL" id="KAJ8868487.1"/>
    </source>
</evidence>
<organism evidence="1 2">
    <name type="scientific">Dryococelus australis</name>
    <dbReference type="NCBI Taxonomy" id="614101"/>
    <lineage>
        <taxon>Eukaryota</taxon>
        <taxon>Metazoa</taxon>
        <taxon>Ecdysozoa</taxon>
        <taxon>Arthropoda</taxon>
        <taxon>Hexapoda</taxon>
        <taxon>Insecta</taxon>
        <taxon>Pterygota</taxon>
        <taxon>Neoptera</taxon>
        <taxon>Polyneoptera</taxon>
        <taxon>Phasmatodea</taxon>
        <taxon>Verophasmatodea</taxon>
        <taxon>Anareolatae</taxon>
        <taxon>Phasmatidae</taxon>
        <taxon>Eurycanthinae</taxon>
        <taxon>Dryococelus</taxon>
    </lineage>
</organism>
<keyword evidence="2" id="KW-1185">Reference proteome</keyword>
<sequence length="99" mass="12033">MVRYKIWCRDWLTQREIQGASSNLIRELRFEDPQEYRMMLRMIPEKFDCLLDLVTQISQREDTVMRDDIKPETMLEVILNYLATGRTYIMLFHLSRVSK</sequence>
<comment type="caution">
    <text evidence="1">The sequence shown here is derived from an EMBL/GenBank/DDBJ whole genome shotgun (WGS) entry which is preliminary data.</text>
</comment>
<proteinExistence type="predicted"/>
<reference evidence="1 2" key="1">
    <citation type="submission" date="2023-02" db="EMBL/GenBank/DDBJ databases">
        <title>LHISI_Scaffold_Assembly.</title>
        <authorList>
            <person name="Stuart O.P."/>
            <person name="Cleave R."/>
            <person name="Magrath M.J.L."/>
            <person name="Mikheyev A.S."/>
        </authorList>
    </citation>
    <scope>NUCLEOTIDE SEQUENCE [LARGE SCALE GENOMIC DNA]</scope>
    <source>
        <strain evidence="1">Daus_M_001</strain>
        <tissue evidence="1">Leg muscle</tissue>
    </source>
</reference>
<dbReference type="EMBL" id="JARBHB010000014">
    <property type="protein sequence ID" value="KAJ8868487.1"/>
    <property type="molecule type" value="Genomic_DNA"/>
</dbReference>
<dbReference type="Proteomes" id="UP001159363">
    <property type="component" value="Chromosome 13"/>
</dbReference>
<protein>
    <submittedName>
        <fullName evidence="1">Uncharacterized protein</fullName>
    </submittedName>
</protein>